<feature type="transmembrane region" description="Helical" evidence="1">
    <location>
        <begin position="7"/>
        <end position="25"/>
    </location>
</feature>
<keyword evidence="1" id="KW-0472">Membrane</keyword>
<evidence type="ECO:0000313" key="2">
    <source>
        <dbReference type="EMBL" id="BAQ25071.1"/>
    </source>
</evidence>
<evidence type="ECO:0008006" key="4">
    <source>
        <dbReference type="Google" id="ProtNLM"/>
    </source>
</evidence>
<evidence type="ECO:0000313" key="3">
    <source>
        <dbReference type="Proteomes" id="UP000217758"/>
    </source>
</evidence>
<feature type="transmembrane region" description="Helical" evidence="1">
    <location>
        <begin position="89"/>
        <end position="111"/>
    </location>
</feature>
<dbReference type="KEGG" id="strg:SRT_18100"/>
<gene>
    <name evidence="2" type="ORF">SRT_18100</name>
</gene>
<reference evidence="2 3" key="1">
    <citation type="journal article" date="2016" name="Microbiol. Immunol.">
        <title>Complete genome sequence of Streptococcus troglodytae TKU31 isolated from the oral cavity of a chimpanzee (Pan troglodytes).</title>
        <authorList>
            <person name="Okamoto M."/>
            <person name="Naito M."/>
            <person name="Miyanohara M."/>
            <person name="Imai S."/>
            <person name="Nomura Y."/>
            <person name="Saito W."/>
            <person name="Momoi Y."/>
            <person name="Takada K."/>
            <person name="Miyabe-Nishiwaki T."/>
            <person name="Tomonaga M."/>
            <person name="Hanada N."/>
        </authorList>
    </citation>
    <scope>NUCLEOTIDE SEQUENCE [LARGE SCALE GENOMIC DNA]</scope>
    <source>
        <strain evidence="3">TKU 31</strain>
    </source>
</reference>
<keyword evidence="1" id="KW-1133">Transmembrane helix</keyword>
<organism evidence="2 3">
    <name type="scientific">Streptococcus troglodytae</name>
    <dbReference type="NCBI Taxonomy" id="1111760"/>
    <lineage>
        <taxon>Bacteria</taxon>
        <taxon>Bacillati</taxon>
        <taxon>Bacillota</taxon>
        <taxon>Bacilli</taxon>
        <taxon>Lactobacillales</taxon>
        <taxon>Streptococcaceae</taxon>
        <taxon>Streptococcus</taxon>
    </lineage>
</organism>
<dbReference type="Proteomes" id="UP000217758">
    <property type="component" value="Chromosome"/>
</dbReference>
<name>A0A1L7LLL2_9STRE</name>
<keyword evidence="3" id="KW-1185">Reference proteome</keyword>
<protein>
    <recommendedName>
        <fullName evidence="4">Integral membrane protein</fullName>
    </recommendedName>
</protein>
<evidence type="ECO:0000256" key="1">
    <source>
        <dbReference type="SAM" id="Phobius"/>
    </source>
</evidence>
<feature type="transmembrane region" description="Helical" evidence="1">
    <location>
        <begin position="31"/>
        <end position="50"/>
    </location>
</feature>
<sequence length="127" mass="14837">MRKVVTNFFATTGISLILLSLFALYFQAHWLLLVTIFQVFLVNILIHLALLTRQKWEFQQELVGSLLDLVIIEGIICSLSFPFHWNASLWVLLFIGLIVYLMSHLLELFYLGQEAQEINSLIKKRRQ</sequence>
<dbReference type="AlphaFoldDB" id="A0A1L7LLL2"/>
<dbReference type="EMBL" id="AP014612">
    <property type="protein sequence ID" value="BAQ25071.1"/>
    <property type="molecule type" value="Genomic_DNA"/>
</dbReference>
<proteinExistence type="predicted"/>
<keyword evidence="1" id="KW-0812">Transmembrane</keyword>
<feature type="transmembrane region" description="Helical" evidence="1">
    <location>
        <begin position="62"/>
        <end position="83"/>
    </location>
</feature>
<dbReference type="RefSeq" id="WP_128833824.1">
    <property type="nucleotide sequence ID" value="NZ_AP014612.1"/>
</dbReference>
<accession>A0A1L7LLL2</accession>